<keyword evidence="1" id="KW-0812">Transmembrane</keyword>
<dbReference type="AlphaFoldDB" id="A0A165QUU2"/>
<feature type="transmembrane region" description="Helical" evidence="1">
    <location>
        <begin position="12"/>
        <end position="33"/>
    </location>
</feature>
<dbReference type="Proteomes" id="UP000076727">
    <property type="component" value="Unassembled WGS sequence"/>
</dbReference>
<dbReference type="STRING" id="1314783.A0A165QUU2"/>
<sequence length="152" mass="16533">MSQPQVVRLNHPLSVVFLLHIALEAPIAVMGLWSPVSLPFIQLTNTTLVILKMYSAMVAGFCLAALLAFSLPEFLPGKRALGMGLCFYHVTCSTILFNAPRFIPHTFGAFAESRRATPEVVWGTLHGIVGLTLAIWWQATVGMAAAARPKTQ</sequence>
<accession>A0A165QUU2</accession>
<protein>
    <submittedName>
        <fullName evidence="2">Uncharacterized protein</fullName>
    </submittedName>
</protein>
<dbReference type="EMBL" id="KV429054">
    <property type="protein sequence ID" value="KZT69959.1"/>
    <property type="molecule type" value="Genomic_DNA"/>
</dbReference>
<keyword evidence="1" id="KW-0472">Membrane</keyword>
<feature type="transmembrane region" description="Helical" evidence="1">
    <location>
        <begin position="80"/>
        <end position="100"/>
    </location>
</feature>
<evidence type="ECO:0000313" key="3">
    <source>
        <dbReference type="Proteomes" id="UP000076727"/>
    </source>
</evidence>
<evidence type="ECO:0000256" key="1">
    <source>
        <dbReference type="SAM" id="Phobius"/>
    </source>
</evidence>
<evidence type="ECO:0000313" key="2">
    <source>
        <dbReference type="EMBL" id="KZT69959.1"/>
    </source>
</evidence>
<feature type="transmembrane region" description="Helical" evidence="1">
    <location>
        <begin position="53"/>
        <end position="71"/>
    </location>
</feature>
<reference evidence="2 3" key="1">
    <citation type="journal article" date="2016" name="Mol. Biol. Evol.">
        <title>Comparative Genomics of Early-Diverging Mushroom-Forming Fungi Provides Insights into the Origins of Lignocellulose Decay Capabilities.</title>
        <authorList>
            <person name="Nagy L.G."/>
            <person name="Riley R."/>
            <person name="Tritt A."/>
            <person name="Adam C."/>
            <person name="Daum C."/>
            <person name="Floudas D."/>
            <person name="Sun H."/>
            <person name="Yadav J.S."/>
            <person name="Pangilinan J."/>
            <person name="Larsson K.H."/>
            <person name="Matsuura K."/>
            <person name="Barry K."/>
            <person name="Labutti K."/>
            <person name="Kuo R."/>
            <person name="Ohm R.A."/>
            <person name="Bhattacharya S.S."/>
            <person name="Shirouzu T."/>
            <person name="Yoshinaga Y."/>
            <person name="Martin F.M."/>
            <person name="Grigoriev I.V."/>
            <person name="Hibbett D.S."/>
        </authorList>
    </citation>
    <scope>NUCLEOTIDE SEQUENCE [LARGE SCALE GENOMIC DNA]</scope>
    <source>
        <strain evidence="2 3">L-15889</strain>
    </source>
</reference>
<gene>
    <name evidence="2" type="ORF">DAEQUDRAFT_765004</name>
</gene>
<feature type="transmembrane region" description="Helical" evidence="1">
    <location>
        <begin position="120"/>
        <end position="147"/>
    </location>
</feature>
<keyword evidence="1" id="KW-1133">Transmembrane helix</keyword>
<dbReference type="OrthoDB" id="2550823at2759"/>
<organism evidence="2 3">
    <name type="scientific">Daedalea quercina L-15889</name>
    <dbReference type="NCBI Taxonomy" id="1314783"/>
    <lineage>
        <taxon>Eukaryota</taxon>
        <taxon>Fungi</taxon>
        <taxon>Dikarya</taxon>
        <taxon>Basidiomycota</taxon>
        <taxon>Agaricomycotina</taxon>
        <taxon>Agaricomycetes</taxon>
        <taxon>Polyporales</taxon>
        <taxon>Fomitopsis</taxon>
    </lineage>
</organism>
<name>A0A165QUU2_9APHY</name>
<proteinExistence type="predicted"/>
<keyword evidence="3" id="KW-1185">Reference proteome</keyword>